<dbReference type="PANTHER" id="PTHR46953">
    <property type="entry name" value="G-PROTEIN COUPLED RECEPTOR MTH-LIKE 1-RELATED"/>
    <property type="match status" value="1"/>
</dbReference>
<dbReference type="PANTHER" id="PTHR46953:SF1">
    <property type="entry name" value="G-PROTEIN COUPLED RECEPTOR MTH-LIKE 1-RELATED"/>
    <property type="match status" value="1"/>
</dbReference>
<keyword evidence="2" id="KW-1185">Reference proteome</keyword>
<name>A0A8J2RRL4_9CRUS</name>
<dbReference type="InterPro" id="IPR052808">
    <property type="entry name" value="GPCR_Mth-like"/>
</dbReference>
<accession>A0A8J2RRL4</accession>
<sequence length="390" mass="44793">MYNNYMADNIAEEEDRCVKYSNSSSHPQKSPQFPLLVGTKESFPFNGYDLQIDAGFPRNCTPNTNGFLLDALNPQESMIDLFRALSSGQLLVPHRFVYFEFDSYCIDDYAEESNFSMATRRAFICPSQKRIFPETAVDDSGKFNLNFIEFDADGEMFASKFVGRRVIRKCYPHGESMDSPSNFDGWHECRRIEDLVTLFFEQLQSQDMSSELFFRFDRFKCDNPIRTTEFQLNSNGSLEIVIIAGYSSHRLLVSFERYCLNDVVAYDAFTGLPITSIQAFYCPEEEPHSNLLSTDELELTEVPFTTESSFTTGLSMKSEIEPGESTIAVPKCCSPGHVMRENENNFDCHLLWWWPTTSFRDQPIDPAEIVSQSLSYDFLTYHNVSCLSHR</sequence>
<comment type="caution">
    <text evidence="1">The sequence shown here is derived from an EMBL/GenBank/DDBJ whole genome shotgun (WGS) entry which is preliminary data.</text>
</comment>
<proteinExistence type="predicted"/>
<dbReference type="AlphaFoldDB" id="A0A8J2RRL4"/>
<protein>
    <submittedName>
        <fullName evidence="1">Uncharacterized protein</fullName>
    </submittedName>
</protein>
<dbReference type="EMBL" id="CAKKLH010000234">
    <property type="protein sequence ID" value="CAH0106730.1"/>
    <property type="molecule type" value="Genomic_DNA"/>
</dbReference>
<gene>
    <name evidence="1" type="ORF">DGAL_LOCUS9888</name>
</gene>
<reference evidence="1" key="1">
    <citation type="submission" date="2021-11" db="EMBL/GenBank/DDBJ databases">
        <authorList>
            <person name="Schell T."/>
        </authorList>
    </citation>
    <scope>NUCLEOTIDE SEQUENCE</scope>
    <source>
        <strain evidence="1">M5</strain>
    </source>
</reference>
<organism evidence="1 2">
    <name type="scientific">Daphnia galeata</name>
    <dbReference type="NCBI Taxonomy" id="27404"/>
    <lineage>
        <taxon>Eukaryota</taxon>
        <taxon>Metazoa</taxon>
        <taxon>Ecdysozoa</taxon>
        <taxon>Arthropoda</taxon>
        <taxon>Crustacea</taxon>
        <taxon>Branchiopoda</taxon>
        <taxon>Diplostraca</taxon>
        <taxon>Cladocera</taxon>
        <taxon>Anomopoda</taxon>
        <taxon>Daphniidae</taxon>
        <taxon>Daphnia</taxon>
    </lineage>
</organism>
<evidence type="ECO:0000313" key="1">
    <source>
        <dbReference type="EMBL" id="CAH0106730.1"/>
    </source>
</evidence>
<evidence type="ECO:0000313" key="2">
    <source>
        <dbReference type="Proteomes" id="UP000789390"/>
    </source>
</evidence>
<dbReference type="Proteomes" id="UP000789390">
    <property type="component" value="Unassembled WGS sequence"/>
</dbReference>